<dbReference type="Proteomes" id="UP000828390">
    <property type="component" value="Unassembled WGS sequence"/>
</dbReference>
<organism evidence="1 2">
    <name type="scientific">Dreissena polymorpha</name>
    <name type="common">Zebra mussel</name>
    <name type="synonym">Mytilus polymorpha</name>
    <dbReference type="NCBI Taxonomy" id="45954"/>
    <lineage>
        <taxon>Eukaryota</taxon>
        <taxon>Metazoa</taxon>
        <taxon>Spiralia</taxon>
        <taxon>Lophotrochozoa</taxon>
        <taxon>Mollusca</taxon>
        <taxon>Bivalvia</taxon>
        <taxon>Autobranchia</taxon>
        <taxon>Heteroconchia</taxon>
        <taxon>Euheterodonta</taxon>
        <taxon>Imparidentia</taxon>
        <taxon>Neoheterodontei</taxon>
        <taxon>Myida</taxon>
        <taxon>Dreissenoidea</taxon>
        <taxon>Dreissenidae</taxon>
        <taxon>Dreissena</taxon>
    </lineage>
</organism>
<dbReference type="EMBL" id="JAIWYP010000008">
    <property type="protein sequence ID" value="KAH3788034.1"/>
    <property type="molecule type" value="Genomic_DNA"/>
</dbReference>
<comment type="caution">
    <text evidence="1">The sequence shown here is derived from an EMBL/GenBank/DDBJ whole genome shotgun (WGS) entry which is preliminary data.</text>
</comment>
<feature type="non-terminal residue" evidence="1">
    <location>
        <position position="1"/>
    </location>
</feature>
<sequence>QNAKTAPRVLDIIVPEIYITRIYLLKRAHLKYFVWQEKNLKYLYIRVKTVTRIRIAEYKRHGWESDSIL</sequence>
<reference evidence="1" key="2">
    <citation type="submission" date="2020-11" db="EMBL/GenBank/DDBJ databases">
        <authorList>
            <person name="McCartney M.A."/>
            <person name="Auch B."/>
            <person name="Kono T."/>
            <person name="Mallez S."/>
            <person name="Becker A."/>
            <person name="Gohl D.M."/>
            <person name="Silverstein K.A.T."/>
            <person name="Koren S."/>
            <person name="Bechman K.B."/>
            <person name="Herman A."/>
            <person name="Abrahante J.E."/>
            <person name="Garbe J."/>
        </authorList>
    </citation>
    <scope>NUCLEOTIDE SEQUENCE</scope>
    <source>
        <strain evidence="1">Duluth1</strain>
        <tissue evidence="1">Whole animal</tissue>
    </source>
</reference>
<reference evidence="1" key="1">
    <citation type="journal article" date="2019" name="bioRxiv">
        <title>The Genome of the Zebra Mussel, Dreissena polymorpha: A Resource for Invasive Species Research.</title>
        <authorList>
            <person name="McCartney M.A."/>
            <person name="Auch B."/>
            <person name="Kono T."/>
            <person name="Mallez S."/>
            <person name="Zhang Y."/>
            <person name="Obille A."/>
            <person name="Becker A."/>
            <person name="Abrahante J.E."/>
            <person name="Garbe J."/>
            <person name="Badalamenti J.P."/>
            <person name="Herman A."/>
            <person name="Mangelson H."/>
            <person name="Liachko I."/>
            <person name="Sullivan S."/>
            <person name="Sone E.D."/>
            <person name="Koren S."/>
            <person name="Silverstein K.A.T."/>
            <person name="Beckman K.B."/>
            <person name="Gohl D.M."/>
        </authorList>
    </citation>
    <scope>NUCLEOTIDE SEQUENCE</scope>
    <source>
        <strain evidence="1">Duluth1</strain>
        <tissue evidence="1">Whole animal</tissue>
    </source>
</reference>
<evidence type="ECO:0000313" key="1">
    <source>
        <dbReference type="EMBL" id="KAH3788034.1"/>
    </source>
</evidence>
<protein>
    <submittedName>
        <fullName evidence="1">Uncharacterized protein</fullName>
    </submittedName>
</protein>
<accession>A0A9D4EWB9</accession>
<name>A0A9D4EWB9_DREPO</name>
<gene>
    <name evidence="1" type="ORF">DPMN_166163</name>
</gene>
<proteinExistence type="predicted"/>
<evidence type="ECO:0000313" key="2">
    <source>
        <dbReference type="Proteomes" id="UP000828390"/>
    </source>
</evidence>
<keyword evidence="2" id="KW-1185">Reference proteome</keyword>
<dbReference type="AlphaFoldDB" id="A0A9D4EWB9"/>